<proteinExistence type="predicted"/>
<keyword evidence="2" id="KW-1185">Reference proteome</keyword>
<dbReference type="AlphaFoldDB" id="A0AAN9FGW4"/>
<evidence type="ECO:0000313" key="1">
    <source>
        <dbReference type="EMBL" id="KAK7273058.1"/>
    </source>
</evidence>
<comment type="caution">
    <text evidence="1">The sequence shown here is derived from an EMBL/GenBank/DDBJ whole genome shotgun (WGS) entry which is preliminary data.</text>
</comment>
<sequence>MVYTHAEIFFVLLLRRCNCYRARKVVFALQVEVILIDIHSFIVFCKKIEKRSNSMNMEDLNRDPTKGISRRIRNM</sequence>
<evidence type="ECO:0000313" key="2">
    <source>
        <dbReference type="Proteomes" id="UP001372338"/>
    </source>
</evidence>
<organism evidence="1 2">
    <name type="scientific">Crotalaria pallida</name>
    <name type="common">Smooth rattlebox</name>
    <name type="synonym">Crotalaria striata</name>
    <dbReference type="NCBI Taxonomy" id="3830"/>
    <lineage>
        <taxon>Eukaryota</taxon>
        <taxon>Viridiplantae</taxon>
        <taxon>Streptophyta</taxon>
        <taxon>Embryophyta</taxon>
        <taxon>Tracheophyta</taxon>
        <taxon>Spermatophyta</taxon>
        <taxon>Magnoliopsida</taxon>
        <taxon>eudicotyledons</taxon>
        <taxon>Gunneridae</taxon>
        <taxon>Pentapetalae</taxon>
        <taxon>rosids</taxon>
        <taxon>fabids</taxon>
        <taxon>Fabales</taxon>
        <taxon>Fabaceae</taxon>
        <taxon>Papilionoideae</taxon>
        <taxon>50 kb inversion clade</taxon>
        <taxon>genistoids sensu lato</taxon>
        <taxon>core genistoids</taxon>
        <taxon>Crotalarieae</taxon>
        <taxon>Crotalaria</taxon>
    </lineage>
</organism>
<dbReference type="Proteomes" id="UP001372338">
    <property type="component" value="Unassembled WGS sequence"/>
</dbReference>
<protein>
    <submittedName>
        <fullName evidence="1">Uncharacterized protein</fullName>
    </submittedName>
</protein>
<gene>
    <name evidence="1" type="ORF">RIF29_14104</name>
</gene>
<reference evidence="1 2" key="1">
    <citation type="submission" date="2024-01" db="EMBL/GenBank/DDBJ databases">
        <title>The genomes of 5 underutilized Papilionoideae crops provide insights into root nodulation and disease resistanc.</title>
        <authorList>
            <person name="Yuan L."/>
        </authorList>
    </citation>
    <scope>NUCLEOTIDE SEQUENCE [LARGE SCALE GENOMIC DNA]</scope>
    <source>
        <strain evidence="1">ZHUSHIDOU_FW_LH</strain>
        <tissue evidence="1">Leaf</tissue>
    </source>
</reference>
<dbReference type="EMBL" id="JAYWIO010000003">
    <property type="protein sequence ID" value="KAK7273058.1"/>
    <property type="molecule type" value="Genomic_DNA"/>
</dbReference>
<accession>A0AAN9FGW4</accession>
<name>A0AAN9FGW4_CROPI</name>